<protein>
    <recommendedName>
        <fullName evidence="6">Tagatose-6-phosphate kinase</fullName>
        <ecNumber evidence="6">2.7.1.144</ecNumber>
    </recommendedName>
</protein>
<dbReference type="GO" id="GO:2001059">
    <property type="term" value="P:D-tagatose 6-phosphate catabolic process"/>
    <property type="evidence" value="ECO:0007669"/>
    <property type="project" value="UniProtKB-UniPathway"/>
</dbReference>
<dbReference type="GO" id="GO:0044281">
    <property type="term" value="P:small molecule metabolic process"/>
    <property type="evidence" value="ECO:0007669"/>
    <property type="project" value="UniProtKB-ARBA"/>
</dbReference>
<organism evidence="8 9">
    <name type="scientific">Caproiciproducens galactitolivorans</name>
    <dbReference type="NCBI Taxonomy" id="642589"/>
    <lineage>
        <taxon>Bacteria</taxon>
        <taxon>Bacillati</taxon>
        <taxon>Bacillota</taxon>
        <taxon>Clostridia</taxon>
        <taxon>Eubacteriales</taxon>
        <taxon>Acutalibacteraceae</taxon>
        <taxon>Caproiciproducens</taxon>
    </lineage>
</organism>
<dbReference type="InterPro" id="IPR022463">
    <property type="entry name" value="1-PFruKinase"/>
</dbReference>
<evidence type="ECO:0000313" key="9">
    <source>
        <dbReference type="Proteomes" id="UP000297714"/>
    </source>
</evidence>
<sequence length="309" mass="32757">MITTVTLNTAIDQLYQIDSCRTGGVNRVQSCIKTAGGKGVNVARVASLAGEKVIAAGIVGGFHGAYFKSLLAQDKIEGCFTDSGVETRCCINVRDKSTGEQTEFLEPGAQLTEKALEDFYQTYLQCVEKSDVITISGSVPAGTPADYYGRLISTARKAGKRVILDTSGSMLRGSIAAKPTMIKPNADEIRQLTGIAVSSHEELIQAAQKLHDGGIELVVISLGGDGALVVSDEGVFQGVCPKIEVVNTVGCGDSMVAGFAVGMVRKYPLEATIRFALSVASANALHEKTGFFREDDLKRLLSSTIVNRL</sequence>
<keyword evidence="6" id="KW-0423">Lactose metabolism</keyword>
<dbReference type="CDD" id="cd01164">
    <property type="entry name" value="FruK_PfkB_like"/>
    <property type="match status" value="1"/>
</dbReference>
<comment type="catalytic activity">
    <reaction evidence="6">
        <text>D-tagatofuranose 6-phosphate + ATP = D-tagatofuranose 1,6-bisphosphate + ADP + H(+)</text>
        <dbReference type="Rhea" id="RHEA:12420"/>
        <dbReference type="ChEBI" id="CHEBI:15378"/>
        <dbReference type="ChEBI" id="CHEBI:30616"/>
        <dbReference type="ChEBI" id="CHEBI:58694"/>
        <dbReference type="ChEBI" id="CHEBI:58695"/>
        <dbReference type="ChEBI" id="CHEBI:456216"/>
        <dbReference type="EC" id="2.7.1.144"/>
    </reaction>
</comment>
<dbReference type="GO" id="GO:0009024">
    <property type="term" value="F:tagatose-6-phosphate kinase activity"/>
    <property type="evidence" value="ECO:0007669"/>
    <property type="project" value="UniProtKB-EC"/>
</dbReference>
<keyword evidence="3 6" id="KW-0547">Nucleotide-binding</keyword>
<comment type="similarity">
    <text evidence="1">Belongs to the carbohydrate kinase pfkB family.</text>
</comment>
<dbReference type="PANTHER" id="PTHR46566">
    <property type="entry name" value="1-PHOSPHOFRUCTOKINASE-RELATED"/>
    <property type="match status" value="1"/>
</dbReference>
<dbReference type="InterPro" id="IPR029056">
    <property type="entry name" value="Ribokinase-like"/>
</dbReference>
<evidence type="ECO:0000256" key="2">
    <source>
        <dbReference type="ARBA" id="ARBA00022679"/>
    </source>
</evidence>
<evidence type="ECO:0000256" key="4">
    <source>
        <dbReference type="ARBA" id="ARBA00022777"/>
    </source>
</evidence>
<comment type="similarity">
    <text evidence="6">Belongs to the carbohydrate kinase PfkB family. LacC subfamily.</text>
</comment>
<dbReference type="GO" id="GO:0008662">
    <property type="term" value="F:1-phosphofructokinase activity"/>
    <property type="evidence" value="ECO:0007669"/>
    <property type="project" value="InterPro"/>
</dbReference>
<keyword evidence="4 8" id="KW-0418">Kinase</keyword>
<reference evidence="8 9" key="1">
    <citation type="submission" date="2019-04" db="EMBL/GenBank/DDBJ databases">
        <authorList>
            <person name="Poehlein A."/>
            <person name="Bengelsdorf F.R."/>
            <person name="Duerre P."/>
            <person name="Daniel R."/>
        </authorList>
    </citation>
    <scope>NUCLEOTIDE SEQUENCE [LARGE SCALE GENOMIC DNA]</scope>
    <source>
        <strain evidence="8 9">BS-1</strain>
    </source>
</reference>
<dbReference type="Gene3D" id="3.40.1190.20">
    <property type="match status" value="1"/>
</dbReference>
<evidence type="ECO:0000256" key="6">
    <source>
        <dbReference type="PIRNR" id="PIRNR000535"/>
    </source>
</evidence>
<comment type="pathway">
    <text evidence="6">Carbohydrate metabolism; D-tagatose 6-phosphate degradation; D-glyceraldehyde 3-phosphate and glycerone phosphate from D-tagatose 6-phosphate: step 1/2.</text>
</comment>
<dbReference type="PANTHER" id="PTHR46566:SF2">
    <property type="entry name" value="ATP-DEPENDENT 6-PHOSPHOFRUCTOKINASE ISOZYME 2"/>
    <property type="match status" value="1"/>
</dbReference>
<dbReference type="SUPFAM" id="SSF53613">
    <property type="entry name" value="Ribokinase-like"/>
    <property type="match status" value="1"/>
</dbReference>
<gene>
    <name evidence="8" type="primary">lacC_2</name>
    <name evidence="8" type="ORF">CAGA_16060</name>
</gene>
<dbReference type="OrthoDB" id="9801219at2"/>
<keyword evidence="2 6" id="KW-0808">Transferase</keyword>
<dbReference type="GO" id="GO:0005829">
    <property type="term" value="C:cytosol"/>
    <property type="evidence" value="ECO:0007669"/>
    <property type="project" value="TreeGrafter"/>
</dbReference>
<evidence type="ECO:0000256" key="1">
    <source>
        <dbReference type="ARBA" id="ARBA00005380"/>
    </source>
</evidence>
<dbReference type="InterPro" id="IPR011611">
    <property type="entry name" value="PfkB_dom"/>
</dbReference>
<keyword evidence="9" id="KW-1185">Reference proteome</keyword>
<dbReference type="Proteomes" id="UP000297714">
    <property type="component" value="Unassembled WGS sequence"/>
</dbReference>
<dbReference type="GO" id="GO:0005524">
    <property type="term" value="F:ATP binding"/>
    <property type="evidence" value="ECO:0007669"/>
    <property type="project" value="UniProtKB-KW"/>
</dbReference>
<dbReference type="EMBL" id="SRMQ01000006">
    <property type="protein sequence ID" value="TGJ76399.1"/>
    <property type="molecule type" value="Genomic_DNA"/>
</dbReference>
<dbReference type="FunFam" id="3.40.1190.20:FF:000001">
    <property type="entry name" value="Phosphofructokinase"/>
    <property type="match status" value="1"/>
</dbReference>
<dbReference type="PIRSF" id="PIRSF000535">
    <property type="entry name" value="1PFK/6PFK/LacC"/>
    <property type="match status" value="1"/>
</dbReference>
<evidence type="ECO:0000256" key="3">
    <source>
        <dbReference type="ARBA" id="ARBA00022741"/>
    </source>
</evidence>
<dbReference type="InterPro" id="IPR017583">
    <property type="entry name" value="Tagatose/fructose_Pkinase"/>
</dbReference>
<dbReference type="UniPathway" id="UPA00704">
    <property type="reaction ID" value="UER00715"/>
</dbReference>
<dbReference type="NCBIfam" id="TIGR03828">
    <property type="entry name" value="pfkB"/>
    <property type="match status" value="1"/>
</dbReference>
<dbReference type="RefSeq" id="WP_135659605.1">
    <property type="nucleotide sequence ID" value="NZ_SRMQ01000006.1"/>
</dbReference>
<dbReference type="Pfam" id="PF00294">
    <property type="entry name" value="PfkB"/>
    <property type="match status" value="1"/>
</dbReference>
<dbReference type="NCBIfam" id="TIGR03168">
    <property type="entry name" value="1-PFK"/>
    <property type="match status" value="1"/>
</dbReference>
<evidence type="ECO:0000313" key="8">
    <source>
        <dbReference type="EMBL" id="TGJ76399.1"/>
    </source>
</evidence>
<comment type="caution">
    <text evidence="8">The sequence shown here is derived from an EMBL/GenBank/DDBJ whole genome shotgun (WGS) entry which is preliminary data.</text>
</comment>
<evidence type="ECO:0000259" key="7">
    <source>
        <dbReference type="Pfam" id="PF00294"/>
    </source>
</evidence>
<name>A0A4Z0XXZ2_9FIRM</name>
<accession>A0A4Z0XXZ2</accession>
<dbReference type="GO" id="GO:0005988">
    <property type="term" value="P:lactose metabolic process"/>
    <property type="evidence" value="ECO:0007669"/>
    <property type="project" value="UniProtKB-KW"/>
</dbReference>
<feature type="domain" description="Carbohydrate kinase PfkB" evidence="7">
    <location>
        <begin position="12"/>
        <end position="291"/>
    </location>
</feature>
<dbReference type="GO" id="GO:0016052">
    <property type="term" value="P:carbohydrate catabolic process"/>
    <property type="evidence" value="ECO:0007669"/>
    <property type="project" value="UniProtKB-ARBA"/>
</dbReference>
<evidence type="ECO:0000256" key="5">
    <source>
        <dbReference type="ARBA" id="ARBA00022840"/>
    </source>
</evidence>
<dbReference type="EC" id="2.7.1.144" evidence="6"/>
<proteinExistence type="inferred from homology"/>
<keyword evidence="5 6" id="KW-0067">ATP-binding</keyword>
<dbReference type="AlphaFoldDB" id="A0A4Z0XXZ2"/>